<dbReference type="PANTHER" id="PTHR45663:SF11">
    <property type="entry name" value="GEO12009P1"/>
    <property type="match status" value="1"/>
</dbReference>
<dbReference type="Gene3D" id="3.40.30.10">
    <property type="entry name" value="Glutaredoxin"/>
    <property type="match status" value="1"/>
</dbReference>
<dbReference type="PANTHER" id="PTHR45663">
    <property type="entry name" value="GEO12009P1"/>
    <property type="match status" value="1"/>
</dbReference>
<evidence type="ECO:0000313" key="11">
    <source>
        <dbReference type="Proteomes" id="UP000758652"/>
    </source>
</evidence>
<evidence type="ECO:0000256" key="8">
    <source>
        <dbReference type="PIRNR" id="PIRNR000077"/>
    </source>
</evidence>
<dbReference type="EMBL" id="JADCKL010000003">
    <property type="protein sequence ID" value="MBE5062825.1"/>
    <property type="molecule type" value="Genomic_DNA"/>
</dbReference>
<comment type="caution">
    <text evidence="10">The sequence shown here is derived from an EMBL/GenBank/DDBJ whole genome shotgun (WGS) entry which is preliminary data.</text>
</comment>
<dbReference type="PROSITE" id="PS00194">
    <property type="entry name" value="THIOREDOXIN_1"/>
    <property type="match status" value="1"/>
</dbReference>
<keyword evidence="5" id="KW-1015">Disulfide bond</keyword>
<protein>
    <recommendedName>
        <fullName evidence="2 7">Thioredoxin</fullName>
    </recommendedName>
</protein>
<keyword evidence="4" id="KW-0249">Electron transport</keyword>
<dbReference type="PROSITE" id="PS51352">
    <property type="entry name" value="THIOREDOXIN_2"/>
    <property type="match status" value="1"/>
</dbReference>
<sequence>MAALHFTKDNFEKEVLQSDVPVLVDFWATWCGPCQMVLPIIEELSEELTGVKIGKVNVDEEMELAKQYRVMSIPTLIVFKDGKKVNMAVGAQGKEEIKALLGL</sequence>
<dbReference type="PRINTS" id="PR00421">
    <property type="entry name" value="THIOREDOXIN"/>
</dbReference>
<dbReference type="Pfam" id="PF00085">
    <property type="entry name" value="Thioredoxin"/>
    <property type="match status" value="1"/>
</dbReference>
<dbReference type="InterPro" id="IPR013766">
    <property type="entry name" value="Thioredoxin_domain"/>
</dbReference>
<evidence type="ECO:0000256" key="2">
    <source>
        <dbReference type="ARBA" id="ARBA00020570"/>
    </source>
</evidence>
<evidence type="ECO:0000256" key="6">
    <source>
        <dbReference type="ARBA" id="ARBA00023284"/>
    </source>
</evidence>
<keyword evidence="6" id="KW-0676">Redox-active center</keyword>
<dbReference type="InterPro" id="IPR017937">
    <property type="entry name" value="Thioredoxin_CS"/>
</dbReference>
<name>A0ABR9RJ28_9FIRM</name>
<evidence type="ECO:0000256" key="5">
    <source>
        <dbReference type="ARBA" id="ARBA00023157"/>
    </source>
</evidence>
<proteinExistence type="inferred from homology"/>
<dbReference type="InterPro" id="IPR005746">
    <property type="entry name" value="Thioredoxin"/>
</dbReference>
<comment type="similarity">
    <text evidence="1 8">Belongs to the thioredoxin family.</text>
</comment>
<evidence type="ECO:0000256" key="7">
    <source>
        <dbReference type="NCBIfam" id="TIGR01068"/>
    </source>
</evidence>
<evidence type="ECO:0000256" key="1">
    <source>
        <dbReference type="ARBA" id="ARBA00008987"/>
    </source>
</evidence>
<dbReference type="PIRSF" id="PIRSF000077">
    <property type="entry name" value="Thioredoxin"/>
    <property type="match status" value="1"/>
</dbReference>
<evidence type="ECO:0000259" key="9">
    <source>
        <dbReference type="PROSITE" id="PS51352"/>
    </source>
</evidence>
<keyword evidence="11" id="KW-1185">Reference proteome</keyword>
<keyword evidence="3" id="KW-0813">Transport</keyword>
<dbReference type="Proteomes" id="UP000758652">
    <property type="component" value="Unassembled WGS sequence"/>
</dbReference>
<evidence type="ECO:0000313" key="10">
    <source>
        <dbReference type="EMBL" id="MBE5062825.1"/>
    </source>
</evidence>
<reference evidence="10 11" key="1">
    <citation type="submission" date="2020-10" db="EMBL/GenBank/DDBJ databases">
        <title>ChiBAC.</title>
        <authorList>
            <person name="Zenner C."/>
            <person name="Hitch T.C.A."/>
            <person name="Clavel T."/>
        </authorList>
    </citation>
    <scope>NUCLEOTIDE SEQUENCE [LARGE SCALE GENOMIC DNA]</scope>
    <source>
        <strain evidence="10 11">DSM 108991</strain>
    </source>
</reference>
<dbReference type="CDD" id="cd02947">
    <property type="entry name" value="TRX_family"/>
    <property type="match status" value="1"/>
</dbReference>
<dbReference type="RefSeq" id="WP_076780742.1">
    <property type="nucleotide sequence ID" value="NZ_JADCKL010000003.1"/>
</dbReference>
<feature type="domain" description="Thioredoxin" evidence="9">
    <location>
        <begin position="1"/>
        <end position="103"/>
    </location>
</feature>
<accession>A0ABR9RJ28</accession>
<evidence type="ECO:0000256" key="3">
    <source>
        <dbReference type="ARBA" id="ARBA00022448"/>
    </source>
</evidence>
<dbReference type="InterPro" id="IPR036249">
    <property type="entry name" value="Thioredoxin-like_sf"/>
</dbReference>
<organism evidence="10 11">
    <name type="scientific">Claveliimonas monacensis</name>
    <dbReference type="NCBI Taxonomy" id="2779351"/>
    <lineage>
        <taxon>Bacteria</taxon>
        <taxon>Bacillati</taxon>
        <taxon>Bacillota</taxon>
        <taxon>Clostridia</taxon>
        <taxon>Lachnospirales</taxon>
        <taxon>Lachnospiraceae</taxon>
        <taxon>Claveliimonas</taxon>
    </lineage>
</organism>
<gene>
    <name evidence="10" type="primary">trxA</name>
    <name evidence="10" type="ORF">INF30_06065</name>
</gene>
<dbReference type="SUPFAM" id="SSF52833">
    <property type="entry name" value="Thioredoxin-like"/>
    <property type="match status" value="1"/>
</dbReference>
<dbReference type="NCBIfam" id="TIGR01068">
    <property type="entry name" value="thioredoxin"/>
    <property type="match status" value="1"/>
</dbReference>
<evidence type="ECO:0000256" key="4">
    <source>
        <dbReference type="ARBA" id="ARBA00022982"/>
    </source>
</evidence>